<dbReference type="Proteomes" id="UP001596523">
    <property type="component" value="Unassembled WGS sequence"/>
</dbReference>
<name>A0ABW2JNV6_9ACTN</name>
<organism evidence="1 2">
    <name type="scientific">Streptomyces monticola</name>
    <dbReference type="NCBI Taxonomy" id="2666263"/>
    <lineage>
        <taxon>Bacteria</taxon>
        <taxon>Bacillati</taxon>
        <taxon>Actinomycetota</taxon>
        <taxon>Actinomycetes</taxon>
        <taxon>Kitasatosporales</taxon>
        <taxon>Streptomycetaceae</taxon>
        <taxon>Streptomyces</taxon>
    </lineage>
</organism>
<proteinExistence type="predicted"/>
<evidence type="ECO:0000313" key="2">
    <source>
        <dbReference type="Proteomes" id="UP001596523"/>
    </source>
</evidence>
<evidence type="ECO:0000313" key="1">
    <source>
        <dbReference type="EMBL" id="MFC7307266.1"/>
    </source>
</evidence>
<comment type="caution">
    <text evidence="1">The sequence shown here is derived from an EMBL/GenBank/DDBJ whole genome shotgun (WGS) entry which is preliminary data.</text>
</comment>
<protein>
    <submittedName>
        <fullName evidence="1">Uncharacterized protein</fullName>
    </submittedName>
</protein>
<dbReference type="EMBL" id="JBHTCF010000010">
    <property type="protein sequence ID" value="MFC7307266.1"/>
    <property type="molecule type" value="Genomic_DNA"/>
</dbReference>
<accession>A0ABW2JNV6</accession>
<reference evidence="2" key="1">
    <citation type="journal article" date="2019" name="Int. J. Syst. Evol. Microbiol.">
        <title>The Global Catalogue of Microorganisms (GCM) 10K type strain sequencing project: providing services to taxonomists for standard genome sequencing and annotation.</title>
        <authorList>
            <consortium name="The Broad Institute Genomics Platform"/>
            <consortium name="The Broad Institute Genome Sequencing Center for Infectious Disease"/>
            <person name="Wu L."/>
            <person name="Ma J."/>
        </authorList>
    </citation>
    <scope>NUCLEOTIDE SEQUENCE [LARGE SCALE GENOMIC DNA]</scope>
    <source>
        <strain evidence="2">SYNS20</strain>
    </source>
</reference>
<sequence>MQIHLVPRTCLRARIAEEPESIGMASSTPWEARACPHRPSSLIAQKGATMELWAWMWTAFDPRTGDGGKVMGATRPCFSGAEARDKLVERIRFRAATDPGYAQLADLVEAAEPPLTATLRNEVFCVAKVDEDGRPLQYGDFARKQDFALTHALKDKRRPKVW</sequence>
<keyword evidence="2" id="KW-1185">Reference proteome</keyword>
<gene>
    <name evidence="1" type="ORF">ACFQVC_23955</name>
</gene>
<dbReference type="RefSeq" id="WP_381833884.1">
    <property type="nucleotide sequence ID" value="NZ_JBHTCF010000010.1"/>
</dbReference>